<sequence>MQLPPRAVSLAALLLPLFASAQDADNTLNVYQMPAEEPAPSGQVHMGCYQERARGTALIATDQAGTTDVSTSQGTRSDKMSPSTCATYCSQFKSKMYGLSRGTDCICGNALRANTQVAPLSQCNTACRGDDGAFCGGVNYVNVYGPETMMTAAASPSKAQHIGCQRMPARGDPLAEYPKLRSAQMTVQMCQDHCGLYQSKYFGLGGAGRDCFCGEVPSDRGNSGSSFCKTACAGDKGAFCGGGTGAAGYYNLYQLDFSQFQSIGQWSALIKFPVVPVAVALLPKTGELLAWSSGWRNRWTFPGNGKTYTSIYNPSSKEVTEALVENTQHDMFCPGISMDADGHIIVSGGSTAAKTSIFDEKTNSWAATGDLKIPRGYQSSTLTSDNKVFTIGGSFRGGAQGKHGEIYDTVSKEWTKLDGCSVTPMLTQDTRGSFRADSHAWLHAWKDGYVFQAGPSKAMNWYSTRDSGSVKGAGNRGSDSDAMCGVNVMYDAVAGKILTVGGAPRYDGVASTANAHVLTIGEAGGAVDVEKLENAKYNRGFANGVVLPDGKVFIVGGQSRTVLFSDANPQLFPEMWDPATKKFTTLKSHTTPRNYHSVALLMPDATIFSGGGGLCNGCTANHFDGQFFSPPYLFEADGQTLAKRPVVSELSISECKAGDSFTITMEEAANYTFSMIRMGTSTHAVNTDQRRCPLEAQANDNQYTVTVPGDAGIALPGYWMLFAVNEAGVPSVAKTFRVAV</sequence>
<dbReference type="EMBL" id="JARH01000556">
    <property type="protein sequence ID" value="EXF79419.1"/>
    <property type="molecule type" value="Genomic_DNA"/>
</dbReference>
<accession>A0A010RNA3</accession>
<dbReference type="PANTHER" id="PTHR32208:SF68">
    <property type="entry name" value="GALACTOSE OXIDASE"/>
    <property type="match status" value="1"/>
</dbReference>
<dbReference type="InterPro" id="IPR009880">
    <property type="entry name" value="Glyoxal_oxidase_N"/>
</dbReference>
<gene>
    <name evidence="4" type="ORF">CFIO01_11291</name>
</gene>
<feature type="chain" id="PRO_5001457034" evidence="2">
    <location>
        <begin position="22"/>
        <end position="740"/>
    </location>
</feature>
<dbReference type="Gene3D" id="2.130.10.80">
    <property type="entry name" value="Galactose oxidase/kelch, beta-propeller"/>
    <property type="match status" value="1"/>
</dbReference>
<dbReference type="SUPFAM" id="SSF50965">
    <property type="entry name" value="Galactose oxidase, central domain"/>
    <property type="match status" value="1"/>
</dbReference>
<keyword evidence="5" id="KW-1185">Reference proteome</keyword>
<dbReference type="AlphaFoldDB" id="A0A010RNA3"/>
<dbReference type="Pfam" id="PF01822">
    <property type="entry name" value="WSC"/>
    <property type="match status" value="2"/>
</dbReference>
<dbReference type="Pfam" id="PF07250">
    <property type="entry name" value="Glyoxal_oxid_N"/>
    <property type="match status" value="1"/>
</dbReference>
<keyword evidence="1 2" id="KW-0732">Signal</keyword>
<evidence type="ECO:0000313" key="4">
    <source>
        <dbReference type="EMBL" id="EXF79419.1"/>
    </source>
</evidence>
<comment type="caution">
    <text evidence="4">The sequence shown here is derived from an EMBL/GenBank/DDBJ whole genome shotgun (WGS) entry which is preliminary data.</text>
</comment>
<dbReference type="InterPro" id="IPR006652">
    <property type="entry name" value="Kelch_1"/>
</dbReference>
<dbReference type="SMART" id="SM00612">
    <property type="entry name" value="Kelch"/>
    <property type="match status" value="3"/>
</dbReference>
<dbReference type="PROSITE" id="PS51212">
    <property type="entry name" value="WSC"/>
    <property type="match status" value="2"/>
</dbReference>
<dbReference type="Pfam" id="PF09118">
    <property type="entry name" value="GO-like_E_set"/>
    <property type="match status" value="1"/>
</dbReference>
<dbReference type="InterPro" id="IPR037293">
    <property type="entry name" value="Gal_Oxidase_central_sf"/>
</dbReference>
<dbReference type="InterPro" id="IPR013783">
    <property type="entry name" value="Ig-like_fold"/>
</dbReference>
<evidence type="ECO:0000256" key="1">
    <source>
        <dbReference type="ARBA" id="ARBA00022729"/>
    </source>
</evidence>
<evidence type="ECO:0000256" key="2">
    <source>
        <dbReference type="SAM" id="SignalP"/>
    </source>
</evidence>
<organism evidence="4 5">
    <name type="scientific">Colletotrichum fioriniae PJ7</name>
    <dbReference type="NCBI Taxonomy" id="1445577"/>
    <lineage>
        <taxon>Eukaryota</taxon>
        <taxon>Fungi</taxon>
        <taxon>Dikarya</taxon>
        <taxon>Ascomycota</taxon>
        <taxon>Pezizomycotina</taxon>
        <taxon>Sordariomycetes</taxon>
        <taxon>Hypocreomycetidae</taxon>
        <taxon>Glomerellales</taxon>
        <taxon>Glomerellaceae</taxon>
        <taxon>Colletotrichum</taxon>
        <taxon>Colletotrichum acutatum species complex</taxon>
    </lineage>
</organism>
<dbReference type="InterPro" id="IPR014756">
    <property type="entry name" value="Ig_E-set"/>
</dbReference>
<dbReference type="InterPro" id="IPR015202">
    <property type="entry name" value="GO-like_E_set"/>
</dbReference>
<dbReference type="STRING" id="1445577.A0A010RNA3"/>
<proteinExistence type="predicted"/>
<dbReference type="PANTHER" id="PTHR32208">
    <property type="entry name" value="SECRETED PROTEIN-RELATED"/>
    <property type="match status" value="1"/>
</dbReference>
<feature type="domain" description="WSC" evidence="3">
    <location>
        <begin position="158"/>
        <end position="256"/>
    </location>
</feature>
<dbReference type="Gene3D" id="2.60.40.10">
    <property type="entry name" value="Immunoglobulins"/>
    <property type="match status" value="1"/>
</dbReference>
<evidence type="ECO:0000313" key="5">
    <source>
        <dbReference type="Proteomes" id="UP000020467"/>
    </source>
</evidence>
<reference evidence="4 5" key="1">
    <citation type="submission" date="2014-02" db="EMBL/GenBank/DDBJ databases">
        <title>The genome sequence of Colletotrichum fioriniae PJ7.</title>
        <authorList>
            <person name="Baroncelli R."/>
            <person name="Thon M.R."/>
        </authorList>
    </citation>
    <scope>NUCLEOTIDE SEQUENCE [LARGE SCALE GENOMIC DNA]</scope>
    <source>
        <strain evidence="4 5">PJ7</strain>
    </source>
</reference>
<dbReference type="KEGG" id="cfj:CFIO01_11291"/>
<dbReference type="SMART" id="SM00321">
    <property type="entry name" value="WSC"/>
    <property type="match status" value="2"/>
</dbReference>
<dbReference type="InterPro" id="IPR002889">
    <property type="entry name" value="WSC_carb-bd"/>
</dbReference>
<dbReference type="CDD" id="cd02851">
    <property type="entry name" value="E_set_GO_C"/>
    <property type="match status" value="1"/>
</dbReference>
<name>A0A010RNA3_9PEZI</name>
<dbReference type="OrthoDB" id="2019572at2759"/>
<dbReference type="SUPFAM" id="SSF81296">
    <property type="entry name" value="E set domains"/>
    <property type="match status" value="1"/>
</dbReference>
<dbReference type="eggNOG" id="KOG4157">
    <property type="taxonomic scope" value="Eukaryota"/>
</dbReference>
<dbReference type="HOGENOM" id="CLU_375049_0_0_1"/>
<evidence type="ECO:0000259" key="3">
    <source>
        <dbReference type="PROSITE" id="PS51212"/>
    </source>
</evidence>
<dbReference type="InterPro" id="IPR011043">
    <property type="entry name" value="Gal_Oxase/kelch_b-propeller"/>
</dbReference>
<feature type="domain" description="WSC" evidence="3">
    <location>
        <begin position="42"/>
        <end position="147"/>
    </location>
</feature>
<protein>
    <submittedName>
        <fullName evidence="4">Galactose oxidase</fullName>
    </submittedName>
</protein>
<dbReference type="Proteomes" id="UP000020467">
    <property type="component" value="Unassembled WGS sequence"/>
</dbReference>
<feature type="signal peptide" evidence="2">
    <location>
        <begin position="1"/>
        <end position="21"/>
    </location>
</feature>